<dbReference type="InterPro" id="IPR029058">
    <property type="entry name" value="AB_hydrolase_fold"/>
</dbReference>
<dbReference type="InterPro" id="IPR013094">
    <property type="entry name" value="AB_hydrolase_3"/>
</dbReference>
<dbReference type="SUPFAM" id="SSF53474">
    <property type="entry name" value="alpha/beta-Hydrolases"/>
    <property type="match status" value="1"/>
</dbReference>
<comment type="similarity">
    <text evidence="1">Belongs to the 'GDXG' lipolytic enzyme family.</text>
</comment>
<gene>
    <name evidence="4" type="ORF">B1756_13215</name>
</gene>
<dbReference type="PROSITE" id="PS01173">
    <property type="entry name" value="LIPASE_GDXG_HIS"/>
    <property type="match status" value="1"/>
</dbReference>
<proteinExistence type="inferred from homology"/>
<dbReference type="InterPro" id="IPR002168">
    <property type="entry name" value="Lipase_GDXG_HIS_AS"/>
</dbReference>
<feature type="domain" description="Alpha/beta hydrolase fold-3" evidence="3">
    <location>
        <begin position="90"/>
        <end position="296"/>
    </location>
</feature>
<dbReference type="InterPro" id="IPR033140">
    <property type="entry name" value="Lipase_GDXG_put_SER_AS"/>
</dbReference>
<name>A0A2Z2HTQ7_9EURY</name>
<dbReference type="FunFam" id="3.40.50.1820:FF:000089">
    <property type="entry name" value="Alpha/beta hydrolase"/>
    <property type="match status" value="1"/>
</dbReference>
<dbReference type="PROSITE" id="PS00122">
    <property type="entry name" value="CARBOXYLESTERASE_B_1"/>
    <property type="match status" value="1"/>
</dbReference>
<dbReference type="EMBL" id="CP019893">
    <property type="protein sequence ID" value="ARS90590.1"/>
    <property type="molecule type" value="Genomic_DNA"/>
</dbReference>
<dbReference type="OrthoDB" id="33195at2157"/>
<dbReference type="PANTHER" id="PTHR48081">
    <property type="entry name" value="AB HYDROLASE SUPERFAMILY PROTEIN C4A8.06C"/>
    <property type="match status" value="1"/>
</dbReference>
<reference evidence="5" key="1">
    <citation type="submission" date="2017-02" db="EMBL/GenBank/DDBJ databases">
        <title>Natronthermophilus aegyptiacus gen. nov.,sp. nov., an aerobic, extremely halophilic alkalithermophilic archaeon isolated from the athalassohaline Wadi An Natrun, Egypt.</title>
        <authorList>
            <person name="Zhao B."/>
        </authorList>
    </citation>
    <scope>NUCLEOTIDE SEQUENCE [LARGE SCALE GENOMIC DNA]</scope>
    <source>
        <strain evidence="5">JW/NM-HA 15</strain>
    </source>
</reference>
<dbReference type="Pfam" id="PF07859">
    <property type="entry name" value="Abhydrolase_3"/>
    <property type="match status" value="1"/>
</dbReference>
<organism evidence="4 5">
    <name type="scientific">Natrarchaeobaculum aegyptiacum</name>
    <dbReference type="NCBI Taxonomy" id="745377"/>
    <lineage>
        <taxon>Archaea</taxon>
        <taxon>Methanobacteriati</taxon>
        <taxon>Methanobacteriota</taxon>
        <taxon>Stenosarchaea group</taxon>
        <taxon>Halobacteria</taxon>
        <taxon>Halobacteriales</taxon>
        <taxon>Natrialbaceae</taxon>
        <taxon>Natrarchaeobaculum</taxon>
    </lineage>
</organism>
<dbReference type="Proteomes" id="UP000250088">
    <property type="component" value="Chromosome"/>
</dbReference>
<dbReference type="AlphaFoldDB" id="A0A2Z2HTQ7"/>
<dbReference type="GeneID" id="32895054"/>
<keyword evidence="5" id="KW-1185">Reference proteome</keyword>
<accession>A0A2Z2HTQ7</accession>
<keyword evidence="2 4" id="KW-0378">Hydrolase</keyword>
<dbReference type="PANTHER" id="PTHR48081:SF8">
    <property type="entry name" value="ALPHA_BETA HYDROLASE FOLD-3 DOMAIN-CONTAINING PROTEIN-RELATED"/>
    <property type="match status" value="1"/>
</dbReference>
<dbReference type="KEGG" id="naj:B1756_13215"/>
<sequence length="324" mass="35012">MTLPRAEEPHPDLQRFLELYESLDVPSFDEVSPQEARAQFERMRAGGDPDVEVASVEDRTIDGASGEVTIRIYDPAAEDDGGDDEDRPFVLYFHGGGWVVGSIETHDHVCRKLADTTGYPVASVDYGLAPEHPFPEGLLDCYAALEWAAGSAPAFGGDPDRIALAGDSAGAALAAGTTLLARDRGGPSIAYQVLVYPGTGDVTETPAYEENDDGYFLTAEDVAWFRDHYFAHDVDEGNVYAMPRRAHDLADLPPATVVTAGFDPLRDDGAAYADRLENAGVPVTSHHYPGMIHGFFSMISPPVDLEAAHGVYERLEADLRTALE</sequence>
<dbReference type="InterPro" id="IPR019826">
    <property type="entry name" value="Carboxylesterase_B_AS"/>
</dbReference>
<dbReference type="GO" id="GO:0016787">
    <property type="term" value="F:hydrolase activity"/>
    <property type="evidence" value="ECO:0007669"/>
    <property type="project" value="UniProtKB-KW"/>
</dbReference>
<dbReference type="InterPro" id="IPR050300">
    <property type="entry name" value="GDXG_lipolytic_enzyme"/>
</dbReference>
<evidence type="ECO:0000256" key="1">
    <source>
        <dbReference type="ARBA" id="ARBA00010515"/>
    </source>
</evidence>
<dbReference type="Gene3D" id="3.40.50.1820">
    <property type="entry name" value="alpha/beta hydrolase"/>
    <property type="match status" value="1"/>
</dbReference>
<evidence type="ECO:0000313" key="5">
    <source>
        <dbReference type="Proteomes" id="UP000250088"/>
    </source>
</evidence>
<dbReference type="RefSeq" id="WP_086888962.1">
    <property type="nucleotide sequence ID" value="NZ_CP019893.1"/>
</dbReference>
<evidence type="ECO:0000313" key="4">
    <source>
        <dbReference type="EMBL" id="ARS90590.1"/>
    </source>
</evidence>
<evidence type="ECO:0000256" key="2">
    <source>
        <dbReference type="ARBA" id="ARBA00022801"/>
    </source>
</evidence>
<protein>
    <submittedName>
        <fullName evidence="4">Alpha/beta hydrolase</fullName>
    </submittedName>
</protein>
<evidence type="ECO:0000259" key="3">
    <source>
        <dbReference type="Pfam" id="PF07859"/>
    </source>
</evidence>
<dbReference type="PROSITE" id="PS01174">
    <property type="entry name" value="LIPASE_GDXG_SER"/>
    <property type="match status" value="1"/>
</dbReference>